<dbReference type="EMBL" id="GBXM01024542">
    <property type="protein sequence ID" value="JAH84035.1"/>
    <property type="molecule type" value="Transcribed_RNA"/>
</dbReference>
<reference evidence="1" key="2">
    <citation type="journal article" date="2015" name="Fish Shellfish Immunol.">
        <title>Early steps in the European eel (Anguilla anguilla)-Vibrio vulnificus interaction in the gills: Role of the RtxA13 toxin.</title>
        <authorList>
            <person name="Callol A."/>
            <person name="Pajuelo D."/>
            <person name="Ebbesson L."/>
            <person name="Teles M."/>
            <person name="MacKenzie S."/>
            <person name="Amaro C."/>
        </authorList>
    </citation>
    <scope>NUCLEOTIDE SEQUENCE</scope>
</reference>
<protein>
    <submittedName>
        <fullName evidence="1">Uncharacterized protein</fullName>
    </submittedName>
</protein>
<evidence type="ECO:0000313" key="1">
    <source>
        <dbReference type="EMBL" id="JAH84035.1"/>
    </source>
</evidence>
<dbReference type="AlphaFoldDB" id="A0A0E9W377"/>
<sequence length="54" mass="5638">MCCVPVEPTSLSTQSVSCTILAPKPKCHRYSHSRSSKAFSVSSHNAACGVGRSG</sequence>
<name>A0A0E9W377_ANGAN</name>
<accession>A0A0E9W377</accession>
<proteinExistence type="predicted"/>
<reference evidence="1" key="1">
    <citation type="submission" date="2014-11" db="EMBL/GenBank/DDBJ databases">
        <authorList>
            <person name="Amaro Gonzalez C."/>
        </authorList>
    </citation>
    <scope>NUCLEOTIDE SEQUENCE</scope>
</reference>
<organism evidence="1">
    <name type="scientific">Anguilla anguilla</name>
    <name type="common">European freshwater eel</name>
    <name type="synonym">Muraena anguilla</name>
    <dbReference type="NCBI Taxonomy" id="7936"/>
    <lineage>
        <taxon>Eukaryota</taxon>
        <taxon>Metazoa</taxon>
        <taxon>Chordata</taxon>
        <taxon>Craniata</taxon>
        <taxon>Vertebrata</taxon>
        <taxon>Euteleostomi</taxon>
        <taxon>Actinopterygii</taxon>
        <taxon>Neopterygii</taxon>
        <taxon>Teleostei</taxon>
        <taxon>Anguilliformes</taxon>
        <taxon>Anguillidae</taxon>
        <taxon>Anguilla</taxon>
    </lineage>
</organism>